<keyword evidence="1" id="KW-1133">Transmembrane helix</keyword>
<feature type="transmembrane region" description="Helical" evidence="1">
    <location>
        <begin position="191"/>
        <end position="215"/>
    </location>
</feature>
<dbReference type="EMBL" id="AZRL01000022">
    <property type="protein sequence ID" value="PNR95009.1"/>
    <property type="molecule type" value="Genomic_DNA"/>
</dbReference>
<accession>A0A2K1NWW3</accession>
<evidence type="ECO:0000256" key="1">
    <source>
        <dbReference type="SAM" id="Phobius"/>
    </source>
</evidence>
<dbReference type="Proteomes" id="UP000236434">
    <property type="component" value="Unassembled WGS sequence"/>
</dbReference>
<dbReference type="AlphaFoldDB" id="A0A2K1NWW3"/>
<name>A0A2K1NWW3_9BACT</name>
<gene>
    <name evidence="2" type="ORF">X929_09090</name>
</gene>
<dbReference type="RefSeq" id="WP_103067659.1">
    <property type="nucleotide sequence ID" value="NZ_AZRL01000022.1"/>
</dbReference>
<dbReference type="InterPro" id="IPR009323">
    <property type="entry name" value="DUF979"/>
</dbReference>
<protein>
    <submittedName>
        <fullName evidence="2">Membrane protein</fullName>
    </submittedName>
</protein>
<feature type="transmembrane region" description="Helical" evidence="1">
    <location>
        <begin position="125"/>
        <end position="142"/>
    </location>
</feature>
<keyword evidence="1" id="KW-0812">Transmembrane</keyword>
<comment type="caution">
    <text evidence="2">The sequence shown here is derived from an EMBL/GenBank/DDBJ whole genome shotgun (WGS) entry which is preliminary data.</text>
</comment>
<dbReference type="Pfam" id="PF06166">
    <property type="entry name" value="DUF979"/>
    <property type="match status" value="1"/>
</dbReference>
<feature type="transmembrane region" description="Helical" evidence="1">
    <location>
        <begin position="222"/>
        <end position="241"/>
    </location>
</feature>
<feature type="transmembrane region" description="Helical" evidence="1">
    <location>
        <begin position="162"/>
        <end position="179"/>
    </location>
</feature>
<feature type="transmembrane region" description="Helical" evidence="1">
    <location>
        <begin position="99"/>
        <end position="119"/>
    </location>
</feature>
<evidence type="ECO:0000313" key="2">
    <source>
        <dbReference type="EMBL" id="PNR95009.1"/>
    </source>
</evidence>
<proteinExistence type="predicted"/>
<feature type="transmembrane region" description="Helical" evidence="1">
    <location>
        <begin position="247"/>
        <end position="268"/>
    </location>
</feature>
<sequence length="310" mass="34057">MKEFFSSTNTLEIFYIVIGLILLYYAYLTWKDEKHQQKVGTMIFWIILAILFIFGKWLPPVISGILVVVIAIDAGIGKIGKGTYFNTSKEFKEKRRKQLGNKLLIPILTISGVAILFAVVGWNPLIGLGFGSVIALILNRLYIPRETFDHILDSGRSTSDAIGWALVLPPYLGALGALFNQSGVGEIIASWIEIIFPVQNLFWALFAYAFGMALFTIIMGNAFAAFAVITAGIGIPIVIQIHGADPATIAVLAMSAGYCGTLMTPMAANFNIVPAALLEMKDKYRVIKIQISIALALWVTHLLVMYVMAF</sequence>
<reference evidence="2 3" key="1">
    <citation type="submission" date="2013-12" db="EMBL/GenBank/DDBJ databases">
        <title>Comparative genomics of Petrotoga isolates.</title>
        <authorList>
            <person name="Nesbo C.L."/>
            <person name="Charchuk R."/>
            <person name="Chow K."/>
        </authorList>
    </citation>
    <scope>NUCLEOTIDE SEQUENCE [LARGE SCALE GENOMIC DNA]</scope>
    <source>
        <strain evidence="2 3">DSM 13574</strain>
    </source>
</reference>
<dbReference type="OrthoDB" id="1689651at2"/>
<keyword evidence="1" id="KW-0472">Membrane</keyword>
<evidence type="ECO:0000313" key="3">
    <source>
        <dbReference type="Proteomes" id="UP000236434"/>
    </source>
</evidence>
<feature type="transmembrane region" description="Helical" evidence="1">
    <location>
        <begin position="12"/>
        <end position="30"/>
    </location>
</feature>
<organism evidence="2 3">
    <name type="scientific">Petrotoga olearia DSM 13574</name>
    <dbReference type="NCBI Taxonomy" id="1122955"/>
    <lineage>
        <taxon>Bacteria</taxon>
        <taxon>Thermotogati</taxon>
        <taxon>Thermotogota</taxon>
        <taxon>Thermotogae</taxon>
        <taxon>Petrotogales</taxon>
        <taxon>Petrotogaceae</taxon>
        <taxon>Petrotoga</taxon>
    </lineage>
</organism>
<feature type="transmembrane region" description="Helical" evidence="1">
    <location>
        <begin position="289"/>
        <end position="309"/>
    </location>
</feature>